<evidence type="ECO:0000256" key="4">
    <source>
        <dbReference type="ARBA" id="ARBA00022692"/>
    </source>
</evidence>
<dbReference type="Proteomes" id="UP001050691">
    <property type="component" value="Unassembled WGS sequence"/>
</dbReference>
<dbReference type="PROSITE" id="PS50920">
    <property type="entry name" value="SOLCAR"/>
    <property type="match status" value="3"/>
</dbReference>
<feature type="repeat" description="Solcar" evidence="9">
    <location>
        <begin position="2"/>
        <end position="87"/>
    </location>
</feature>
<evidence type="ECO:0000256" key="3">
    <source>
        <dbReference type="ARBA" id="ARBA00022448"/>
    </source>
</evidence>
<evidence type="ECO:0000313" key="11">
    <source>
        <dbReference type="EMBL" id="GJJ12786.1"/>
    </source>
</evidence>
<keyword evidence="6" id="KW-1133">Transmembrane helix</keyword>
<evidence type="ECO:0000256" key="8">
    <source>
        <dbReference type="ARBA" id="ARBA00023136"/>
    </source>
</evidence>
<dbReference type="PANTHER" id="PTHR45624:SF12">
    <property type="entry name" value="MITOCHONDRIAL ORNITHINE TRANSPORTER 1"/>
    <property type="match status" value="1"/>
</dbReference>
<dbReference type="InterPro" id="IPR050567">
    <property type="entry name" value="Mitochondrial_Carrier"/>
</dbReference>
<evidence type="ECO:0000256" key="10">
    <source>
        <dbReference type="RuleBase" id="RU000488"/>
    </source>
</evidence>
<comment type="similarity">
    <text evidence="2 10">Belongs to the mitochondrial carrier (TC 2.A.29) family.</text>
</comment>
<reference evidence="11" key="1">
    <citation type="submission" date="2021-10" db="EMBL/GenBank/DDBJ databases">
        <title>De novo Genome Assembly of Clathrus columnatus (Basidiomycota, Fungi) Using Illumina and Nanopore Sequence Data.</title>
        <authorList>
            <person name="Ogiso-Tanaka E."/>
            <person name="Itagaki H."/>
            <person name="Hosoya T."/>
            <person name="Hosaka K."/>
        </authorList>
    </citation>
    <scope>NUCLEOTIDE SEQUENCE</scope>
    <source>
        <strain evidence="11">MO-923</strain>
    </source>
</reference>
<dbReference type="GO" id="GO:0031966">
    <property type="term" value="C:mitochondrial membrane"/>
    <property type="evidence" value="ECO:0007669"/>
    <property type="project" value="UniProtKB-SubCell"/>
</dbReference>
<dbReference type="GO" id="GO:0000064">
    <property type="term" value="F:L-ornithine transmembrane transporter activity"/>
    <property type="evidence" value="ECO:0007669"/>
    <property type="project" value="TreeGrafter"/>
</dbReference>
<feature type="repeat" description="Solcar" evidence="9">
    <location>
        <begin position="105"/>
        <end position="192"/>
    </location>
</feature>
<evidence type="ECO:0000256" key="7">
    <source>
        <dbReference type="ARBA" id="ARBA00023128"/>
    </source>
</evidence>
<feature type="repeat" description="Solcar" evidence="9">
    <location>
        <begin position="208"/>
        <end position="278"/>
    </location>
</feature>
<evidence type="ECO:0000256" key="1">
    <source>
        <dbReference type="ARBA" id="ARBA00004225"/>
    </source>
</evidence>
<dbReference type="Pfam" id="PF00153">
    <property type="entry name" value="Mito_carr"/>
    <property type="match status" value="3"/>
</dbReference>
<keyword evidence="4 9" id="KW-0812">Transmembrane</keyword>
<name>A0AAV5AK06_9AGAM</name>
<dbReference type="AlphaFoldDB" id="A0AAV5AK06"/>
<keyword evidence="12" id="KW-1185">Reference proteome</keyword>
<organism evidence="11 12">
    <name type="scientific">Clathrus columnatus</name>
    <dbReference type="NCBI Taxonomy" id="1419009"/>
    <lineage>
        <taxon>Eukaryota</taxon>
        <taxon>Fungi</taxon>
        <taxon>Dikarya</taxon>
        <taxon>Basidiomycota</taxon>
        <taxon>Agaricomycotina</taxon>
        <taxon>Agaricomycetes</taxon>
        <taxon>Phallomycetidae</taxon>
        <taxon>Phallales</taxon>
        <taxon>Clathraceae</taxon>
        <taxon>Clathrus</taxon>
    </lineage>
</organism>
<dbReference type="InterPro" id="IPR023395">
    <property type="entry name" value="MCP_dom_sf"/>
</dbReference>
<dbReference type="EMBL" id="BPWL01000008">
    <property type="protein sequence ID" value="GJJ12786.1"/>
    <property type="molecule type" value="Genomic_DNA"/>
</dbReference>
<comment type="subcellular location">
    <subcellularLocation>
        <location evidence="1">Mitochondrion membrane</location>
        <topology evidence="1">Multi-pass membrane protein</topology>
    </subcellularLocation>
</comment>
<dbReference type="InterPro" id="IPR018108">
    <property type="entry name" value="MCP_transmembrane"/>
</dbReference>
<dbReference type="PANTHER" id="PTHR45624">
    <property type="entry name" value="MITOCHONDRIAL BASIC AMINO ACIDS TRANSPORTER-RELATED"/>
    <property type="match status" value="1"/>
</dbReference>
<evidence type="ECO:0008006" key="13">
    <source>
        <dbReference type="Google" id="ProtNLM"/>
    </source>
</evidence>
<evidence type="ECO:0000256" key="5">
    <source>
        <dbReference type="ARBA" id="ARBA00022737"/>
    </source>
</evidence>
<keyword evidence="7" id="KW-0496">Mitochondrion</keyword>
<dbReference type="SUPFAM" id="SSF103506">
    <property type="entry name" value="Mitochondrial carrier"/>
    <property type="match status" value="1"/>
</dbReference>
<sequence length="285" mass="30685">MSKTVKDLTAGTGGGILQVLVGQPFDIVKVRMQTAPKGTYSGMVQCATRILKNEGPLAFYKGTLSPLLGIGVCVSIQFAVLESTKRYFAAQNIQRGRGGPDGKEYTGGQLVLAGALAGIANGFVSGPVEHIRIRLQTQPSVNPPYAGPFDAVRKITGLYGIPGLFKGQTATFAREAIGYGAYFWAYESLMRWEMKRKNIPREEIPATKTVLFGAAAGYATDDFTPETGRKYQTTLHCIKTVLKTEGGSAFSRGLVPTLIRSPFANGATFLGFELASRWLYAGSEH</sequence>
<comment type="caution">
    <text evidence="11">The sequence shown here is derived from an EMBL/GenBank/DDBJ whole genome shotgun (WGS) entry which is preliminary data.</text>
</comment>
<dbReference type="Gene3D" id="1.50.40.10">
    <property type="entry name" value="Mitochondrial carrier domain"/>
    <property type="match status" value="2"/>
</dbReference>
<evidence type="ECO:0000313" key="12">
    <source>
        <dbReference type="Proteomes" id="UP001050691"/>
    </source>
</evidence>
<proteinExistence type="inferred from homology"/>
<keyword evidence="3 10" id="KW-0813">Transport</keyword>
<accession>A0AAV5AK06</accession>
<protein>
    <recommendedName>
        <fullName evidence="13">Mitochondrial carrier</fullName>
    </recommendedName>
</protein>
<keyword evidence="8 9" id="KW-0472">Membrane</keyword>
<dbReference type="GO" id="GO:1990575">
    <property type="term" value="P:mitochondrial L-ornithine transmembrane transport"/>
    <property type="evidence" value="ECO:0007669"/>
    <property type="project" value="TreeGrafter"/>
</dbReference>
<evidence type="ECO:0000256" key="2">
    <source>
        <dbReference type="ARBA" id="ARBA00006375"/>
    </source>
</evidence>
<keyword evidence="5" id="KW-0677">Repeat</keyword>
<evidence type="ECO:0000256" key="9">
    <source>
        <dbReference type="PROSITE-ProRule" id="PRU00282"/>
    </source>
</evidence>
<gene>
    <name evidence="11" type="ORF">Clacol_007031</name>
</gene>
<evidence type="ECO:0000256" key="6">
    <source>
        <dbReference type="ARBA" id="ARBA00022989"/>
    </source>
</evidence>